<reference evidence="2" key="1">
    <citation type="journal article" date="2018" name="Int. J. Syst. Evol. Microbiol.">
        <title>Carboxylicivirga sediminis sp. nov., isolated from coastal sediment.</title>
        <authorList>
            <person name="Wang F.Q."/>
            <person name="Ren L.H."/>
            <person name="Zou R.J."/>
            <person name="Sun Y.Z."/>
            <person name="Liu X.J."/>
            <person name="Jiang F."/>
            <person name="Liu L.J."/>
        </authorList>
    </citation>
    <scope>NUCLEOTIDE SEQUENCE</scope>
    <source>
        <strain evidence="2">JR1</strain>
    </source>
</reference>
<dbReference type="Gene3D" id="2.60.40.10">
    <property type="entry name" value="Immunoglobulins"/>
    <property type="match status" value="1"/>
</dbReference>
<dbReference type="InterPro" id="IPR013783">
    <property type="entry name" value="Ig-like_fold"/>
</dbReference>
<dbReference type="Gene3D" id="2.60.120.260">
    <property type="entry name" value="Galactose-binding domain-like"/>
    <property type="match status" value="1"/>
</dbReference>
<keyword evidence="3" id="KW-1185">Reference proteome</keyword>
<reference evidence="2" key="2">
    <citation type="submission" date="2021-04" db="EMBL/GenBank/DDBJ databases">
        <authorList>
            <person name="Zhang T."/>
            <person name="Zhang Y."/>
            <person name="Lu D."/>
            <person name="Zuo D."/>
            <person name="Du Z."/>
        </authorList>
    </citation>
    <scope>NUCLEOTIDE SEQUENCE</scope>
    <source>
        <strain evidence="2">JR1</strain>
    </source>
</reference>
<dbReference type="Proteomes" id="UP000679220">
    <property type="component" value="Unassembled WGS sequence"/>
</dbReference>
<feature type="signal peptide" evidence="1">
    <location>
        <begin position="1"/>
        <end position="21"/>
    </location>
</feature>
<organism evidence="2 3">
    <name type="scientific">Carboxylicivirga sediminis</name>
    <dbReference type="NCBI Taxonomy" id="2006564"/>
    <lineage>
        <taxon>Bacteria</taxon>
        <taxon>Pseudomonadati</taxon>
        <taxon>Bacteroidota</taxon>
        <taxon>Bacteroidia</taxon>
        <taxon>Marinilabiliales</taxon>
        <taxon>Marinilabiliaceae</taxon>
        <taxon>Carboxylicivirga</taxon>
    </lineage>
</organism>
<sequence>MKKLLFLTLVGILCLPITIYAQNTGPVAPEAASFEPIDATDMVDLVSGDFSYVLPLLEVPGPAGGYPISLHYHAGATTDLEASWVGLGWNLNPGSILRSVNGVADDYNGKHNYLYLNDDGGQYEQWGVGLGVGVSGVISVGVNVVWDSNKTWGGGLSAGVGPEGSPMSFGGSIGYYPMNGGMSVGLNVGHTSGFSAGVNVSGNGVGIGVSYNPMSGTEISGYTAIGLGVNLSSQGVSVAPSVLGGFSASSSRVSESDYTIVKSSSNIPVFTPWFSLNFSHTKIKWYLKKLSSNKKYGPLYYSNIYDDITAQVADKFINMDLVEYAYSYSSNGGSSENMISLPAYDAYQFSAQGLNGYMSPRRFEDKAPYLIGTGIELSKDSDGNIEKELDYYYSNDAYTAASSYSQVNFYFDYQNSSNLILEQNSLVVGGPGWQSVCGLGQYINSCTGNPFDDLYNRDGEFDRKIHPNYNNVFNRLATGNVVEWFTNDEIENQYQVSQLRGFIETTSIANKEGHVHPRLNQDYFDPDGIGAFTIVKSDGLRYHYSLPVYQYETYQKASDKTDAGKYNVQFEPNKYAISWLLTAITGPDYVDADKDGYLTDNDKGYWVKFDYGKWTDGYIWKKEKTIDKTDYLTWGRKQIYYLNSVETASHIAFFIKDLRKDGFGYTIDDGFTHPVKVINTKDFQNSIGCSFTYTPWYYNIDNKVNIKISKNASVLALDKILLCKKPVISPQNRGVLHNSTYGVGDGVVWNWILKSYVDLTWGYLIDNECNGVVVRNFQQNMFEGYVCDDKKVWDVNDDINIIEPKSLKTIQFTYTNSIHPGHTNSSSTSAKGKLTLKQIEFKGKGGAKVMPPYMFSYKETLADAGSTKEDAWGFFSKYEDDFHKKVDVDYGSLTSITFPMGGKINVNYESDVYSAPKVQKFKAERKYIADDYGTVKTTTNYTTLDNVGNYYSLSSIEKISGNSPLDCQFRVKFNADLSNLDVNNLQFADLYMQNLTIGNKQYELIEAFHSNNEITVSTTNNYHSIVCTLLVQEVGNPSSEPSSSIPVGTTYNVSGGIALAQKTDFYGGGLRTKSIELEEGGKVQSSTVYEYPNPGITAQVPSDIESFTPYFGEIPAAGVYYDKVVVKNYGRDNTPSALSTTYQFYVPDSYLNNSIGDVICLPDNTVKHYDYIHPDNGDYDVDVYTRSSILKDNKSAWGRLVSIEVNNQAGDVVSKTEYDYYDMDSVPQGEIGEAFKYAKLVTDHKTKEKDWYFSSIIRKQYPNVLKSVTKTNNGYTNTVKNKAWDPITGEVLETEFSNPMGERFRTKKVPAYTKYAPMGSLAAWDGVKNDGRRPKNMLTQETASYLYEIDDNGSEKGTLAASVQTWKDGYNAVSDNIWRKHAGYSWKGELNEDGSYKDFNDYSWTMGATNAGWQKNGEVLRYNQFSMPVESMDIMGRKSAVQTNELGQILATASFAAVEDIYFESFERNKSLASVTISSEEAHTGDKSLKVTSGSQVNIIENSFAQAAPYRLSFWVKGLGFELKMLVNNQEAPVSDGTTTPLGLWGNPSSASVKSFGEWNLHTYEGYLPDGLLPGSINGSNTVTFALKNQSAQVLYVDDFRFNIEGSVVTSYVYNGYDELIAMLDANHIATKYNYNLAGQLQSVEKETPDGFRAVVEHKMKFANMAYSSSGTVFDPSITCSPGILHFDEFNTDSRTVTITTELSWTASAPSWIRLTNGSNEGNGLLTVSCAPILVGDIRSGEITITGKNPQTGEIVKTAKITVTQAGEDTLSPLDDMLTVK</sequence>
<evidence type="ECO:0000256" key="1">
    <source>
        <dbReference type="SAM" id="SignalP"/>
    </source>
</evidence>
<name>A0A941F283_9BACT</name>
<keyword evidence="1" id="KW-0732">Signal</keyword>
<dbReference type="CDD" id="cd14948">
    <property type="entry name" value="BACON"/>
    <property type="match status" value="1"/>
</dbReference>
<dbReference type="RefSeq" id="WP_212188853.1">
    <property type="nucleotide sequence ID" value="NZ_JAGTAR010000005.1"/>
</dbReference>
<proteinExistence type="predicted"/>
<protein>
    <submittedName>
        <fullName evidence="2">BACON domain-containing protein</fullName>
    </submittedName>
</protein>
<dbReference type="EMBL" id="JAGTAR010000005">
    <property type="protein sequence ID" value="MBR8534954.1"/>
    <property type="molecule type" value="Genomic_DNA"/>
</dbReference>
<feature type="chain" id="PRO_5036852473" evidence="1">
    <location>
        <begin position="22"/>
        <end position="1781"/>
    </location>
</feature>
<evidence type="ECO:0000313" key="2">
    <source>
        <dbReference type="EMBL" id="MBR8534954.1"/>
    </source>
</evidence>
<evidence type="ECO:0000313" key="3">
    <source>
        <dbReference type="Proteomes" id="UP000679220"/>
    </source>
</evidence>
<dbReference type="InterPro" id="IPR024361">
    <property type="entry name" value="BACON"/>
</dbReference>
<accession>A0A941F283</accession>
<gene>
    <name evidence="2" type="ORF">KDU71_05225</name>
</gene>
<comment type="caution">
    <text evidence="2">The sequence shown here is derived from an EMBL/GenBank/DDBJ whole genome shotgun (WGS) entry which is preliminary data.</text>
</comment>